<protein>
    <recommendedName>
        <fullName evidence="4">Histone-lysine N-methyltransferase SETMAR</fullName>
    </recommendedName>
</protein>
<evidence type="ECO:0000313" key="2">
    <source>
        <dbReference type="EMBL" id="KFD64239.1"/>
    </source>
</evidence>
<gene>
    <name evidence="1" type="ORF">M513_12212</name>
    <name evidence="2" type="ORF">M514_12212</name>
</gene>
<evidence type="ECO:0000313" key="3">
    <source>
        <dbReference type="Proteomes" id="UP000030764"/>
    </source>
</evidence>
<organism evidence="1 3">
    <name type="scientific">Trichuris suis</name>
    <name type="common">pig whipworm</name>
    <dbReference type="NCBI Taxonomy" id="68888"/>
    <lineage>
        <taxon>Eukaryota</taxon>
        <taxon>Metazoa</taxon>
        <taxon>Ecdysozoa</taxon>
        <taxon>Nematoda</taxon>
        <taxon>Enoplea</taxon>
        <taxon>Dorylaimia</taxon>
        <taxon>Trichinellida</taxon>
        <taxon>Trichuridae</taxon>
        <taxon>Trichuris</taxon>
    </lineage>
</organism>
<reference evidence="1 3" key="1">
    <citation type="journal article" date="2014" name="Nat. Genet.">
        <title>Genome and transcriptome of the porcine whipworm Trichuris suis.</title>
        <authorList>
            <person name="Jex A.R."/>
            <person name="Nejsum P."/>
            <person name="Schwarz E.M."/>
            <person name="Hu L."/>
            <person name="Young N.D."/>
            <person name="Hall R.S."/>
            <person name="Korhonen P.K."/>
            <person name="Liao S."/>
            <person name="Thamsborg S."/>
            <person name="Xia J."/>
            <person name="Xu P."/>
            <person name="Wang S."/>
            <person name="Scheerlinck J.P."/>
            <person name="Hofmann A."/>
            <person name="Sternberg P.W."/>
            <person name="Wang J."/>
            <person name="Gasser R.B."/>
        </authorList>
    </citation>
    <scope>NUCLEOTIDE SEQUENCE [LARGE SCALE GENOMIC DNA]</scope>
    <source>
        <strain evidence="2">DCEP-RM93F</strain>
        <strain evidence="1">DCEP-RM93M</strain>
    </source>
</reference>
<sequence length="84" mass="9605">MLKELGVNLIPHPAYSPDLSPTDYHVFQALELYIHQKVHLDEISLENDFPEFLNSCGQDFYPSGMNSPAERWKKCVLSSGAYFN</sequence>
<dbReference type="InterPro" id="IPR052709">
    <property type="entry name" value="Transposase-MT_Hybrid"/>
</dbReference>
<dbReference type="Proteomes" id="UP000030764">
    <property type="component" value="Unassembled WGS sequence"/>
</dbReference>
<dbReference type="Gene3D" id="3.30.420.10">
    <property type="entry name" value="Ribonuclease H-like superfamily/Ribonuclease H"/>
    <property type="match status" value="1"/>
</dbReference>
<dbReference type="PANTHER" id="PTHR46060">
    <property type="entry name" value="MARINER MOS1 TRANSPOSASE-LIKE PROTEIN"/>
    <property type="match status" value="1"/>
</dbReference>
<dbReference type="GO" id="GO:0003676">
    <property type="term" value="F:nucleic acid binding"/>
    <property type="evidence" value="ECO:0007669"/>
    <property type="project" value="InterPro"/>
</dbReference>
<dbReference type="EMBL" id="KL363347">
    <property type="protein sequence ID" value="KFD46922.1"/>
    <property type="molecule type" value="Genomic_DNA"/>
</dbReference>
<evidence type="ECO:0000313" key="1">
    <source>
        <dbReference type="EMBL" id="KFD46922.1"/>
    </source>
</evidence>
<name>A0A085LPM6_9BILA</name>
<keyword evidence="3" id="KW-1185">Reference proteome</keyword>
<accession>A0A085LPM6</accession>
<dbReference type="AlphaFoldDB" id="A0A085LPM6"/>
<dbReference type="EMBL" id="KL367558">
    <property type="protein sequence ID" value="KFD64239.1"/>
    <property type="molecule type" value="Genomic_DNA"/>
</dbReference>
<evidence type="ECO:0008006" key="4">
    <source>
        <dbReference type="Google" id="ProtNLM"/>
    </source>
</evidence>
<dbReference type="Proteomes" id="UP000030758">
    <property type="component" value="Unassembled WGS sequence"/>
</dbReference>
<dbReference type="PANTHER" id="PTHR46060:SF3">
    <property type="entry name" value="PROTEIN GVQW3"/>
    <property type="match status" value="1"/>
</dbReference>
<proteinExistence type="predicted"/>
<dbReference type="InterPro" id="IPR036397">
    <property type="entry name" value="RNaseH_sf"/>
</dbReference>